<dbReference type="Proteomes" id="UP001321760">
    <property type="component" value="Unassembled WGS sequence"/>
</dbReference>
<name>A0AAV9GCK9_9PEZI</name>
<sequence length="68" mass="7621">MRSHLLQLELSELPSTIRTLLRLAFVDPTDDALIREQAYYSVAESTPAPRPIVSSLQQLYGYVTQVAS</sequence>
<reference evidence="1" key="2">
    <citation type="submission" date="2023-05" db="EMBL/GenBank/DDBJ databases">
        <authorList>
            <consortium name="Lawrence Berkeley National Laboratory"/>
            <person name="Steindorff A."/>
            <person name="Hensen N."/>
            <person name="Bonometti L."/>
            <person name="Westerberg I."/>
            <person name="Brannstrom I.O."/>
            <person name="Guillou S."/>
            <person name="Cros-Aarteil S."/>
            <person name="Calhoun S."/>
            <person name="Haridas S."/>
            <person name="Kuo A."/>
            <person name="Mondo S."/>
            <person name="Pangilinan J."/>
            <person name="Riley R."/>
            <person name="Labutti K."/>
            <person name="Andreopoulos B."/>
            <person name="Lipzen A."/>
            <person name="Chen C."/>
            <person name="Yanf M."/>
            <person name="Daum C."/>
            <person name="Ng V."/>
            <person name="Clum A."/>
            <person name="Ohm R."/>
            <person name="Martin F."/>
            <person name="Silar P."/>
            <person name="Natvig D."/>
            <person name="Lalanne C."/>
            <person name="Gautier V."/>
            <person name="Ament-Velasquez S.L."/>
            <person name="Kruys A."/>
            <person name="Hutchinson M.I."/>
            <person name="Powell A.J."/>
            <person name="Barry K."/>
            <person name="Miller A.N."/>
            <person name="Grigoriev I.V."/>
            <person name="Debuchy R."/>
            <person name="Gladieux P."/>
            <person name="Thoren M.H."/>
            <person name="Johannesson H."/>
        </authorList>
    </citation>
    <scope>NUCLEOTIDE SEQUENCE</scope>
    <source>
        <strain evidence="1">PSN243</strain>
    </source>
</reference>
<dbReference type="EMBL" id="MU865958">
    <property type="protein sequence ID" value="KAK4446216.1"/>
    <property type="molecule type" value="Genomic_DNA"/>
</dbReference>
<evidence type="ECO:0000313" key="2">
    <source>
        <dbReference type="Proteomes" id="UP001321760"/>
    </source>
</evidence>
<comment type="caution">
    <text evidence="1">The sequence shown here is derived from an EMBL/GenBank/DDBJ whole genome shotgun (WGS) entry which is preliminary data.</text>
</comment>
<evidence type="ECO:0000313" key="1">
    <source>
        <dbReference type="EMBL" id="KAK4446216.1"/>
    </source>
</evidence>
<accession>A0AAV9GCK9</accession>
<gene>
    <name evidence="1" type="ORF">QBC34DRAFT_383369</name>
</gene>
<proteinExistence type="predicted"/>
<keyword evidence="2" id="KW-1185">Reference proteome</keyword>
<dbReference type="AlphaFoldDB" id="A0AAV9GCK9"/>
<reference evidence="1" key="1">
    <citation type="journal article" date="2023" name="Mol. Phylogenet. Evol.">
        <title>Genome-scale phylogeny and comparative genomics of the fungal order Sordariales.</title>
        <authorList>
            <person name="Hensen N."/>
            <person name="Bonometti L."/>
            <person name="Westerberg I."/>
            <person name="Brannstrom I.O."/>
            <person name="Guillou S."/>
            <person name="Cros-Aarteil S."/>
            <person name="Calhoun S."/>
            <person name="Haridas S."/>
            <person name="Kuo A."/>
            <person name="Mondo S."/>
            <person name="Pangilinan J."/>
            <person name="Riley R."/>
            <person name="LaButti K."/>
            <person name="Andreopoulos B."/>
            <person name="Lipzen A."/>
            <person name="Chen C."/>
            <person name="Yan M."/>
            <person name="Daum C."/>
            <person name="Ng V."/>
            <person name="Clum A."/>
            <person name="Steindorff A."/>
            <person name="Ohm R.A."/>
            <person name="Martin F."/>
            <person name="Silar P."/>
            <person name="Natvig D.O."/>
            <person name="Lalanne C."/>
            <person name="Gautier V."/>
            <person name="Ament-Velasquez S.L."/>
            <person name="Kruys A."/>
            <person name="Hutchinson M.I."/>
            <person name="Powell A.J."/>
            <person name="Barry K."/>
            <person name="Miller A.N."/>
            <person name="Grigoriev I.V."/>
            <person name="Debuchy R."/>
            <person name="Gladieux P."/>
            <person name="Hiltunen Thoren M."/>
            <person name="Johannesson H."/>
        </authorList>
    </citation>
    <scope>NUCLEOTIDE SEQUENCE</scope>
    <source>
        <strain evidence="1">PSN243</strain>
    </source>
</reference>
<protein>
    <submittedName>
        <fullName evidence="1">Uncharacterized protein</fullName>
    </submittedName>
</protein>
<organism evidence="1 2">
    <name type="scientific">Podospora aff. communis PSN243</name>
    <dbReference type="NCBI Taxonomy" id="3040156"/>
    <lineage>
        <taxon>Eukaryota</taxon>
        <taxon>Fungi</taxon>
        <taxon>Dikarya</taxon>
        <taxon>Ascomycota</taxon>
        <taxon>Pezizomycotina</taxon>
        <taxon>Sordariomycetes</taxon>
        <taxon>Sordariomycetidae</taxon>
        <taxon>Sordariales</taxon>
        <taxon>Podosporaceae</taxon>
        <taxon>Podospora</taxon>
    </lineage>
</organism>